<dbReference type="SUPFAM" id="SSF53850">
    <property type="entry name" value="Periplasmic binding protein-like II"/>
    <property type="match status" value="1"/>
</dbReference>
<evidence type="ECO:0000313" key="6">
    <source>
        <dbReference type="Proteomes" id="UP000230390"/>
    </source>
</evidence>
<dbReference type="NCBIfam" id="TIGR01098">
    <property type="entry name" value="3A0109s03R"/>
    <property type="match status" value="1"/>
</dbReference>
<dbReference type="InterPro" id="IPR005770">
    <property type="entry name" value="PhnD"/>
</dbReference>
<dbReference type="Pfam" id="PF12974">
    <property type="entry name" value="Phosphonate-bd"/>
    <property type="match status" value="1"/>
</dbReference>
<dbReference type="Proteomes" id="UP000230390">
    <property type="component" value="Unassembled WGS sequence"/>
</dbReference>
<proteinExistence type="inferred from homology"/>
<dbReference type="OrthoDB" id="225238at2"/>
<accession>A0A2G8TAG9</accession>
<dbReference type="NCBIfam" id="TIGR04553">
    <property type="entry name" value="ABC_peri_selen"/>
    <property type="match status" value="1"/>
</dbReference>
<dbReference type="InterPro" id="IPR001638">
    <property type="entry name" value="Solute-binding_3/MltF_N"/>
</dbReference>
<dbReference type="PANTHER" id="PTHR35841:SF1">
    <property type="entry name" value="PHOSPHONATES-BINDING PERIPLASMIC PROTEIN"/>
    <property type="match status" value="1"/>
</dbReference>
<dbReference type="AlphaFoldDB" id="A0A2G8TAG9"/>
<evidence type="ECO:0000256" key="2">
    <source>
        <dbReference type="ARBA" id="ARBA00022729"/>
    </source>
</evidence>
<sequence>MRHFSPLRMFKTILGATAAAGLMFAAITAAAQNTPGVLRVSAIPDEAPTELQRKFKPLGDYLAKATGLKVEFTPVTDYAASVEGLINKKIDMVWFGGFTFVQANVRSKGQVTPLVQRAEDEKFRSVFITTNKDISKLEDLKGKTLSFGSESSTSGHLMPRSFLLGAKVDPDTDLKRIAFSGAHDATVAAVAGGKVDAGALNISVWEKLVAEKKVDPAVVRVFYTTPGYFDYNWSVRSDMNPALKKKIADAFLALDKSTPEGKEILDLQRATRFIPTKVGNYADIEKAATSAGLLKEGK</sequence>
<dbReference type="EMBL" id="PDOC01000018">
    <property type="protein sequence ID" value="PIL42994.1"/>
    <property type="molecule type" value="Genomic_DNA"/>
</dbReference>
<dbReference type="CDD" id="cd13572">
    <property type="entry name" value="PBP2_PnhD_2"/>
    <property type="match status" value="1"/>
</dbReference>
<protein>
    <submittedName>
        <fullName evidence="5">Putative selenate ABC transporter substrate-binding protein</fullName>
    </submittedName>
</protein>
<evidence type="ECO:0000313" key="5">
    <source>
        <dbReference type="EMBL" id="PIL42994.1"/>
    </source>
</evidence>
<gene>
    <name evidence="5" type="ORF">CR105_21525</name>
</gene>
<reference evidence="5 6" key="1">
    <citation type="submission" date="2017-10" db="EMBL/GenBank/DDBJ databases">
        <title>Massilia psychrophilum sp. nov., a novel purple-pigmented bacterium isolated from Tianshan glacier, Xinjiang Municipality, China.</title>
        <authorList>
            <person name="Wang H."/>
        </authorList>
    </citation>
    <scope>NUCLEOTIDE SEQUENCE [LARGE SCALE GENOMIC DNA]</scope>
    <source>
        <strain evidence="5 6">JCM 30074</strain>
    </source>
</reference>
<evidence type="ECO:0000256" key="3">
    <source>
        <dbReference type="SAM" id="SignalP"/>
    </source>
</evidence>
<name>A0A2G8TAG9_9BURK</name>
<dbReference type="GO" id="GO:0043190">
    <property type="term" value="C:ATP-binding cassette (ABC) transporter complex"/>
    <property type="evidence" value="ECO:0007669"/>
    <property type="project" value="InterPro"/>
</dbReference>
<dbReference type="InterPro" id="IPR030836">
    <property type="entry name" value="ABC_peri_PhnD-like"/>
</dbReference>
<organism evidence="5 6">
    <name type="scientific">Massilia eurypsychrophila</name>
    <dbReference type="NCBI Taxonomy" id="1485217"/>
    <lineage>
        <taxon>Bacteria</taxon>
        <taxon>Pseudomonadati</taxon>
        <taxon>Pseudomonadota</taxon>
        <taxon>Betaproteobacteria</taxon>
        <taxon>Burkholderiales</taxon>
        <taxon>Oxalobacteraceae</taxon>
        <taxon>Telluria group</taxon>
        <taxon>Massilia</taxon>
    </lineage>
</organism>
<dbReference type="PANTHER" id="PTHR35841">
    <property type="entry name" value="PHOSPHONATES-BINDING PERIPLASMIC PROTEIN"/>
    <property type="match status" value="1"/>
</dbReference>
<keyword evidence="6" id="KW-1185">Reference proteome</keyword>
<evidence type="ECO:0000259" key="4">
    <source>
        <dbReference type="SMART" id="SM00062"/>
    </source>
</evidence>
<dbReference type="Gene3D" id="3.40.190.10">
    <property type="entry name" value="Periplasmic binding protein-like II"/>
    <property type="match status" value="2"/>
</dbReference>
<feature type="chain" id="PRO_5013681450" evidence="3">
    <location>
        <begin position="32"/>
        <end position="298"/>
    </location>
</feature>
<feature type="domain" description="Solute-binding protein family 3/N-terminal" evidence="4">
    <location>
        <begin position="37"/>
        <end position="264"/>
    </location>
</feature>
<evidence type="ECO:0000256" key="1">
    <source>
        <dbReference type="ARBA" id="ARBA00007162"/>
    </source>
</evidence>
<comment type="similarity">
    <text evidence="1">Belongs to the phosphate/phosphite/phosphonate binding protein family.</text>
</comment>
<comment type="caution">
    <text evidence="5">The sequence shown here is derived from an EMBL/GenBank/DDBJ whole genome shotgun (WGS) entry which is preliminary data.</text>
</comment>
<feature type="signal peptide" evidence="3">
    <location>
        <begin position="1"/>
        <end position="31"/>
    </location>
</feature>
<keyword evidence="2 3" id="KW-0732">Signal</keyword>
<dbReference type="SMART" id="SM00062">
    <property type="entry name" value="PBPb"/>
    <property type="match status" value="1"/>
</dbReference>
<dbReference type="GO" id="GO:0055085">
    <property type="term" value="P:transmembrane transport"/>
    <property type="evidence" value="ECO:0007669"/>
    <property type="project" value="InterPro"/>
</dbReference>